<evidence type="ECO:0000313" key="3">
    <source>
        <dbReference type="Proteomes" id="UP000807353"/>
    </source>
</evidence>
<name>A0A9P6CD67_9AGAR</name>
<gene>
    <name evidence="2" type="ORF">BDZ94DRAFT_1237704</name>
</gene>
<evidence type="ECO:0000256" key="1">
    <source>
        <dbReference type="SAM" id="MobiDB-lite"/>
    </source>
</evidence>
<dbReference type="AlphaFoldDB" id="A0A9P6CD67"/>
<dbReference type="Proteomes" id="UP000807353">
    <property type="component" value="Unassembled WGS sequence"/>
</dbReference>
<dbReference type="EMBL" id="MU150284">
    <property type="protein sequence ID" value="KAF9461466.1"/>
    <property type="molecule type" value="Genomic_DNA"/>
</dbReference>
<proteinExistence type="predicted"/>
<keyword evidence="3" id="KW-1185">Reference proteome</keyword>
<evidence type="ECO:0000313" key="2">
    <source>
        <dbReference type="EMBL" id="KAF9461466.1"/>
    </source>
</evidence>
<reference evidence="2" key="1">
    <citation type="submission" date="2020-11" db="EMBL/GenBank/DDBJ databases">
        <authorList>
            <consortium name="DOE Joint Genome Institute"/>
            <person name="Ahrendt S."/>
            <person name="Riley R."/>
            <person name="Andreopoulos W."/>
            <person name="Labutti K."/>
            <person name="Pangilinan J."/>
            <person name="Ruiz-Duenas F.J."/>
            <person name="Barrasa J.M."/>
            <person name="Sanchez-Garcia M."/>
            <person name="Camarero S."/>
            <person name="Miyauchi S."/>
            <person name="Serrano A."/>
            <person name="Linde D."/>
            <person name="Babiker R."/>
            <person name="Drula E."/>
            <person name="Ayuso-Fernandez I."/>
            <person name="Pacheco R."/>
            <person name="Padilla G."/>
            <person name="Ferreira P."/>
            <person name="Barriuso J."/>
            <person name="Kellner H."/>
            <person name="Castanera R."/>
            <person name="Alfaro M."/>
            <person name="Ramirez L."/>
            <person name="Pisabarro A.G."/>
            <person name="Kuo A."/>
            <person name="Tritt A."/>
            <person name="Lipzen A."/>
            <person name="He G."/>
            <person name="Yan M."/>
            <person name="Ng V."/>
            <person name="Cullen D."/>
            <person name="Martin F."/>
            <person name="Rosso M.-N."/>
            <person name="Henrissat B."/>
            <person name="Hibbett D."/>
            <person name="Martinez A.T."/>
            <person name="Grigoriev I.V."/>
        </authorList>
    </citation>
    <scope>NUCLEOTIDE SEQUENCE</scope>
    <source>
        <strain evidence="2">CBS 247.69</strain>
    </source>
</reference>
<comment type="caution">
    <text evidence="2">The sequence shown here is derived from an EMBL/GenBank/DDBJ whole genome shotgun (WGS) entry which is preliminary data.</text>
</comment>
<protein>
    <submittedName>
        <fullName evidence="2">Uncharacterized protein</fullName>
    </submittedName>
</protein>
<sequence length="255" mass="28593">MGTNSEPRYFLSQPMWSEKDVPRVVPRNPENVPGPGDRIIDLLMGVWYQVGKLRGDGEEVNEVINETTQLFIIPPRIISSGIPLNEAGRTSYKQKERMDRNIGHVENEVIELWIHCKEGKGGKVRTRNHKLSITIEYRNISGVYRVMGCYGIGNTREFNLNGAVGIFVFRIAPDWLGRRGDPMAFSINDEKDFFMKQTPNTHGSLKLTAKGDHSTSYVLYGKTGTGKKAWHGVQKRASTATKRAPSKSGRASSVQ</sequence>
<organism evidence="2 3">
    <name type="scientific">Collybia nuda</name>
    <dbReference type="NCBI Taxonomy" id="64659"/>
    <lineage>
        <taxon>Eukaryota</taxon>
        <taxon>Fungi</taxon>
        <taxon>Dikarya</taxon>
        <taxon>Basidiomycota</taxon>
        <taxon>Agaricomycotina</taxon>
        <taxon>Agaricomycetes</taxon>
        <taxon>Agaricomycetidae</taxon>
        <taxon>Agaricales</taxon>
        <taxon>Tricholomatineae</taxon>
        <taxon>Clitocybaceae</taxon>
        <taxon>Collybia</taxon>
    </lineage>
</organism>
<accession>A0A9P6CD67</accession>
<feature type="region of interest" description="Disordered" evidence="1">
    <location>
        <begin position="229"/>
        <end position="255"/>
    </location>
</feature>